<name>A0AAV4S946_9ARAC</name>
<evidence type="ECO:0000256" key="1">
    <source>
        <dbReference type="SAM" id="MobiDB-lite"/>
    </source>
</evidence>
<feature type="signal peptide" evidence="2">
    <location>
        <begin position="1"/>
        <end position="23"/>
    </location>
</feature>
<feature type="compositionally biased region" description="Low complexity" evidence="1">
    <location>
        <begin position="62"/>
        <end position="71"/>
    </location>
</feature>
<keyword evidence="2" id="KW-0732">Signal</keyword>
<gene>
    <name evidence="3" type="ORF">CDAR_309141</name>
</gene>
<evidence type="ECO:0000256" key="2">
    <source>
        <dbReference type="SAM" id="SignalP"/>
    </source>
</evidence>
<dbReference type="Proteomes" id="UP001054837">
    <property type="component" value="Unassembled WGS sequence"/>
</dbReference>
<reference evidence="3 4" key="1">
    <citation type="submission" date="2021-06" db="EMBL/GenBank/DDBJ databases">
        <title>Caerostris darwini draft genome.</title>
        <authorList>
            <person name="Kono N."/>
            <person name="Arakawa K."/>
        </authorList>
    </citation>
    <scope>NUCLEOTIDE SEQUENCE [LARGE SCALE GENOMIC DNA]</scope>
</reference>
<protein>
    <submittedName>
        <fullName evidence="3">Uncharacterized protein</fullName>
    </submittedName>
</protein>
<dbReference type="AlphaFoldDB" id="A0AAV4S946"/>
<feature type="region of interest" description="Disordered" evidence="1">
    <location>
        <begin position="44"/>
        <end position="102"/>
    </location>
</feature>
<keyword evidence="4" id="KW-1185">Reference proteome</keyword>
<feature type="chain" id="PRO_5043596039" evidence="2">
    <location>
        <begin position="24"/>
        <end position="137"/>
    </location>
</feature>
<dbReference type="EMBL" id="BPLQ01007507">
    <property type="protein sequence ID" value="GIY30499.1"/>
    <property type="molecule type" value="Genomic_DNA"/>
</dbReference>
<comment type="caution">
    <text evidence="3">The sequence shown here is derived from an EMBL/GenBank/DDBJ whole genome shotgun (WGS) entry which is preliminary data.</text>
</comment>
<sequence>MVANRSLIFVLVIGLILVVPGICQMGGGLGGGFGVGFGGGGGGNNGMNRGSNGGGPNGGRPGMLPGPLGDQNDGGDDSGDQLGGGLSDMLGSMPAQNDDDSDTFQNFLSKALKELGGDFGQAISDICKNLLCKYKGL</sequence>
<feature type="compositionally biased region" description="Gly residues" evidence="1">
    <location>
        <begin position="44"/>
        <end position="61"/>
    </location>
</feature>
<organism evidence="3 4">
    <name type="scientific">Caerostris darwini</name>
    <dbReference type="NCBI Taxonomy" id="1538125"/>
    <lineage>
        <taxon>Eukaryota</taxon>
        <taxon>Metazoa</taxon>
        <taxon>Ecdysozoa</taxon>
        <taxon>Arthropoda</taxon>
        <taxon>Chelicerata</taxon>
        <taxon>Arachnida</taxon>
        <taxon>Araneae</taxon>
        <taxon>Araneomorphae</taxon>
        <taxon>Entelegynae</taxon>
        <taxon>Araneoidea</taxon>
        <taxon>Araneidae</taxon>
        <taxon>Caerostris</taxon>
    </lineage>
</organism>
<proteinExistence type="predicted"/>
<evidence type="ECO:0000313" key="3">
    <source>
        <dbReference type="EMBL" id="GIY30499.1"/>
    </source>
</evidence>
<evidence type="ECO:0000313" key="4">
    <source>
        <dbReference type="Proteomes" id="UP001054837"/>
    </source>
</evidence>
<accession>A0AAV4S946</accession>